<dbReference type="NCBIfam" id="TIGR00179">
    <property type="entry name" value="murB"/>
    <property type="match status" value="1"/>
</dbReference>
<dbReference type="InterPro" id="IPR036635">
    <property type="entry name" value="MurB_C_sf"/>
</dbReference>
<dbReference type="GO" id="GO:0009252">
    <property type="term" value="P:peptidoglycan biosynthetic process"/>
    <property type="evidence" value="ECO:0007669"/>
    <property type="project" value="UniProtKB-UniRule"/>
</dbReference>
<keyword evidence="9 19" id="KW-0285">Flavoprotein</keyword>
<dbReference type="HAMAP" id="MF_00037">
    <property type="entry name" value="MurB"/>
    <property type="match status" value="1"/>
</dbReference>
<name>A0A3A4RIN7_9BACT</name>
<comment type="function">
    <text evidence="2 19">Cell wall formation.</text>
</comment>
<dbReference type="UniPathway" id="UPA00219"/>
<evidence type="ECO:0000256" key="6">
    <source>
        <dbReference type="ARBA" id="ARBA00015188"/>
    </source>
</evidence>
<feature type="active site" evidence="19">
    <location>
        <position position="189"/>
    </location>
</feature>
<dbReference type="PANTHER" id="PTHR21071">
    <property type="entry name" value="UDP-N-ACETYLENOLPYRUVOYLGLUCOSAMINE REDUCTASE"/>
    <property type="match status" value="1"/>
</dbReference>
<dbReference type="InterPro" id="IPR016169">
    <property type="entry name" value="FAD-bd_PCMH_sub2"/>
</dbReference>
<dbReference type="SUPFAM" id="SSF56194">
    <property type="entry name" value="Uridine diphospho-N-Acetylenolpyruvylglucosamine reductase, MurB, C-terminal domain"/>
    <property type="match status" value="1"/>
</dbReference>
<comment type="subcellular location">
    <subcellularLocation>
        <location evidence="3 19">Cytoplasm</location>
    </subcellularLocation>
</comment>
<dbReference type="Pfam" id="PF01565">
    <property type="entry name" value="FAD_binding_4"/>
    <property type="match status" value="1"/>
</dbReference>
<sequence length="312" mass="34623">MIMDDELACQSYHVLNEYFSSNPSDGHVRSGENLARYTSMGCGGRADFFCDVYSYQGLRTIIRFCLENDIPYRLLGYGTDILVSDKGVRGVVIRLMGDVFWSVKELGGNRLRVGSRVGLRKIIAVTTSLGLSGAEWLMGIPASLGGAVSLNAGAYGRRIADIIEDVTVYIPSDDTKKTFNRDELLFEYRRGPFYNNEIILEATLKFEPGKPEDIRAKSEAIIRTRKQKLPEGKSAGCVFKNPQQISAGALIEMAGLKGRTLSGAMVSERHANIVINKEHAHSDDIITLIKEIQDTVERSQGIHLDLEIKIWS</sequence>
<organism evidence="21 22">
    <name type="scientific">Candidatus Auribacter fodinae</name>
    <dbReference type="NCBI Taxonomy" id="2093366"/>
    <lineage>
        <taxon>Bacteria</taxon>
        <taxon>Pseudomonadati</taxon>
        <taxon>Candidatus Auribacterota</taxon>
        <taxon>Candidatus Auribacteria</taxon>
        <taxon>Candidatus Auribacterales</taxon>
        <taxon>Candidatus Auribacteraceae</taxon>
        <taxon>Candidatus Auribacter</taxon>
    </lineage>
</organism>
<evidence type="ECO:0000256" key="14">
    <source>
        <dbReference type="ARBA" id="ARBA00023002"/>
    </source>
</evidence>
<dbReference type="GO" id="GO:0051301">
    <property type="term" value="P:cell division"/>
    <property type="evidence" value="ECO:0007669"/>
    <property type="project" value="UniProtKB-KW"/>
</dbReference>
<comment type="similarity">
    <text evidence="19">Belongs to the MurB family.</text>
</comment>
<keyword evidence="16 19" id="KW-0961">Cell wall biogenesis/degradation</keyword>
<comment type="caution">
    <text evidence="21">The sequence shown here is derived from an EMBL/GenBank/DDBJ whole genome shotgun (WGS) entry which is preliminary data.</text>
</comment>
<dbReference type="GO" id="GO:0008360">
    <property type="term" value="P:regulation of cell shape"/>
    <property type="evidence" value="ECO:0007669"/>
    <property type="project" value="UniProtKB-KW"/>
</dbReference>
<dbReference type="Pfam" id="PF02873">
    <property type="entry name" value="MurB_C"/>
    <property type="match status" value="1"/>
</dbReference>
<evidence type="ECO:0000256" key="12">
    <source>
        <dbReference type="ARBA" id="ARBA00022960"/>
    </source>
</evidence>
<keyword evidence="11 19" id="KW-0521">NADP</keyword>
<dbReference type="GO" id="GO:0005829">
    <property type="term" value="C:cytosol"/>
    <property type="evidence" value="ECO:0007669"/>
    <property type="project" value="TreeGrafter"/>
</dbReference>
<evidence type="ECO:0000256" key="4">
    <source>
        <dbReference type="ARBA" id="ARBA00004752"/>
    </source>
</evidence>
<dbReference type="Gene3D" id="3.90.78.10">
    <property type="entry name" value="UDP-N-acetylenolpyruvoylglucosamine reductase, C-terminal domain"/>
    <property type="match status" value="1"/>
</dbReference>
<dbReference type="EMBL" id="QZJZ01000011">
    <property type="protein sequence ID" value="RJP61545.1"/>
    <property type="molecule type" value="Genomic_DNA"/>
</dbReference>
<keyword evidence="13 19" id="KW-0573">Peptidoglycan synthesis</keyword>
<evidence type="ECO:0000256" key="9">
    <source>
        <dbReference type="ARBA" id="ARBA00022630"/>
    </source>
</evidence>
<gene>
    <name evidence="19 21" type="primary">murB</name>
    <name evidence="21" type="ORF">C4541_01710</name>
</gene>
<evidence type="ECO:0000256" key="15">
    <source>
        <dbReference type="ARBA" id="ARBA00023306"/>
    </source>
</evidence>
<evidence type="ECO:0000256" key="3">
    <source>
        <dbReference type="ARBA" id="ARBA00004496"/>
    </source>
</evidence>
<evidence type="ECO:0000313" key="21">
    <source>
        <dbReference type="EMBL" id="RJP61545.1"/>
    </source>
</evidence>
<feature type="active site" evidence="19">
    <location>
        <position position="307"/>
    </location>
</feature>
<evidence type="ECO:0000256" key="19">
    <source>
        <dbReference type="HAMAP-Rule" id="MF_00037"/>
    </source>
</evidence>
<keyword evidence="7 19" id="KW-0963">Cytoplasm</keyword>
<evidence type="ECO:0000256" key="11">
    <source>
        <dbReference type="ARBA" id="ARBA00022857"/>
    </source>
</evidence>
<comment type="cofactor">
    <cofactor evidence="1 19">
        <name>FAD</name>
        <dbReference type="ChEBI" id="CHEBI:57692"/>
    </cofactor>
</comment>
<keyword evidence="14 19" id="KW-0560">Oxidoreductase</keyword>
<dbReference type="AlphaFoldDB" id="A0A3A4RIN7"/>
<comment type="pathway">
    <text evidence="4 19">Cell wall biogenesis; peptidoglycan biosynthesis.</text>
</comment>
<keyword evidence="10 19" id="KW-0274">FAD</keyword>
<dbReference type="InterPro" id="IPR003170">
    <property type="entry name" value="MurB"/>
</dbReference>
<protein>
    <recommendedName>
        <fullName evidence="6 19">UDP-N-acetylenolpyruvoylglucosamine reductase</fullName>
        <ecNumber evidence="5 19">1.3.1.98</ecNumber>
    </recommendedName>
    <alternativeName>
        <fullName evidence="17 19">UDP-N-acetylmuramate dehydrogenase</fullName>
    </alternativeName>
</protein>
<keyword evidence="15 19" id="KW-0131">Cell cycle</keyword>
<feature type="domain" description="FAD-binding PCMH-type" evidence="20">
    <location>
        <begin position="41"/>
        <end position="209"/>
    </location>
</feature>
<dbReference type="NCBIfam" id="NF010480">
    <property type="entry name" value="PRK13905.1"/>
    <property type="match status" value="1"/>
</dbReference>
<evidence type="ECO:0000256" key="10">
    <source>
        <dbReference type="ARBA" id="ARBA00022827"/>
    </source>
</evidence>
<evidence type="ECO:0000256" key="5">
    <source>
        <dbReference type="ARBA" id="ARBA00012518"/>
    </source>
</evidence>
<evidence type="ECO:0000259" key="20">
    <source>
        <dbReference type="PROSITE" id="PS51387"/>
    </source>
</evidence>
<evidence type="ECO:0000313" key="22">
    <source>
        <dbReference type="Proteomes" id="UP000266426"/>
    </source>
</evidence>
<evidence type="ECO:0000256" key="16">
    <source>
        <dbReference type="ARBA" id="ARBA00023316"/>
    </source>
</evidence>
<evidence type="ECO:0000256" key="18">
    <source>
        <dbReference type="ARBA" id="ARBA00048914"/>
    </source>
</evidence>
<dbReference type="GO" id="GO:0071949">
    <property type="term" value="F:FAD binding"/>
    <property type="evidence" value="ECO:0007669"/>
    <property type="project" value="InterPro"/>
</dbReference>
<dbReference type="GO" id="GO:0008762">
    <property type="term" value="F:UDP-N-acetylmuramate dehydrogenase activity"/>
    <property type="evidence" value="ECO:0007669"/>
    <property type="project" value="UniProtKB-UniRule"/>
</dbReference>
<proteinExistence type="inferred from homology"/>
<dbReference type="InterPro" id="IPR006094">
    <property type="entry name" value="Oxid_FAD_bind_N"/>
</dbReference>
<dbReference type="InterPro" id="IPR016166">
    <property type="entry name" value="FAD-bd_PCMH"/>
</dbReference>
<dbReference type="InterPro" id="IPR011601">
    <property type="entry name" value="MurB_C"/>
</dbReference>
<dbReference type="PANTHER" id="PTHR21071:SF4">
    <property type="entry name" value="UDP-N-ACETYLENOLPYRUVOYLGLUCOSAMINE REDUCTASE"/>
    <property type="match status" value="1"/>
</dbReference>
<dbReference type="Gene3D" id="3.30.465.10">
    <property type="match status" value="1"/>
</dbReference>
<dbReference type="SUPFAM" id="SSF56176">
    <property type="entry name" value="FAD-binding/transporter-associated domain-like"/>
    <property type="match status" value="1"/>
</dbReference>
<keyword evidence="8 19" id="KW-0132">Cell division</keyword>
<accession>A0A3A4RIN7</accession>
<keyword evidence="12 19" id="KW-0133">Cell shape</keyword>
<dbReference type="InterPro" id="IPR036318">
    <property type="entry name" value="FAD-bd_PCMH-like_sf"/>
</dbReference>
<dbReference type="PROSITE" id="PS51387">
    <property type="entry name" value="FAD_PCMH"/>
    <property type="match status" value="1"/>
</dbReference>
<evidence type="ECO:0000256" key="8">
    <source>
        <dbReference type="ARBA" id="ARBA00022618"/>
    </source>
</evidence>
<reference evidence="21 22" key="1">
    <citation type="journal article" date="2017" name="ISME J.">
        <title>Energy and carbon metabolisms in a deep terrestrial subsurface fluid microbial community.</title>
        <authorList>
            <person name="Momper L."/>
            <person name="Jungbluth S.P."/>
            <person name="Lee M.D."/>
            <person name="Amend J.P."/>
        </authorList>
    </citation>
    <scope>NUCLEOTIDE SEQUENCE [LARGE SCALE GENOMIC DNA]</scope>
    <source>
        <strain evidence="21">SURF_26</strain>
    </source>
</reference>
<comment type="catalytic activity">
    <reaction evidence="18 19">
        <text>UDP-N-acetyl-alpha-D-muramate + NADP(+) = UDP-N-acetyl-3-O-(1-carboxyvinyl)-alpha-D-glucosamine + NADPH + H(+)</text>
        <dbReference type="Rhea" id="RHEA:12248"/>
        <dbReference type="ChEBI" id="CHEBI:15378"/>
        <dbReference type="ChEBI" id="CHEBI:57783"/>
        <dbReference type="ChEBI" id="CHEBI:58349"/>
        <dbReference type="ChEBI" id="CHEBI:68483"/>
        <dbReference type="ChEBI" id="CHEBI:70757"/>
        <dbReference type="EC" id="1.3.1.98"/>
    </reaction>
</comment>
<feature type="active site" description="Proton donor" evidence="19">
    <location>
        <position position="237"/>
    </location>
</feature>
<evidence type="ECO:0000256" key="13">
    <source>
        <dbReference type="ARBA" id="ARBA00022984"/>
    </source>
</evidence>
<dbReference type="InterPro" id="IPR016167">
    <property type="entry name" value="FAD-bd_PCMH_sub1"/>
</dbReference>
<evidence type="ECO:0000256" key="17">
    <source>
        <dbReference type="ARBA" id="ARBA00031026"/>
    </source>
</evidence>
<evidence type="ECO:0000256" key="2">
    <source>
        <dbReference type="ARBA" id="ARBA00003921"/>
    </source>
</evidence>
<dbReference type="EC" id="1.3.1.98" evidence="5 19"/>
<evidence type="ECO:0000256" key="7">
    <source>
        <dbReference type="ARBA" id="ARBA00022490"/>
    </source>
</evidence>
<dbReference type="Gene3D" id="3.30.43.10">
    <property type="entry name" value="Uridine Diphospho-n-acetylenolpyruvylglucosamine Reductase, domain 2"/>
    <property type="match status" value="1"/>
</dbReference>
<evidence type="ECO:0000256" key="1">
    <source>
        <dbReference type="ARBA" id="ARBA00001974"/>
    </source>
</evidence>
<dbReference type="GO" id="GO:0071555">
    <property type="term" value="P:cell wall organization"/>
    <property type="evidence" value="ECO:0007669"/>
    <property type="project" value="UniProtKB-KW"/>
</dbReference>
<dbReference type="Proteomes" id="UP000266426">
    <property type="component" value="Unassembled WGS sequence"/>
</dbReference>